<dbReference type="InterPro" id="IPR004300">
    <property type="entry name" value="Glyco_hydro_57_N"/>
</dbReference>
<dbReference type="PANTHER" id="PTHR36306:SF1">
    <property type="entry name" value="ALPHA-AMYLASE-RELATED"/>
    <property type="match status" value="1"/>
</dbReference>
<proteinExistence type="inferred from homology"/>
<feature type="domain" description="Alpha-amylase/4-alpha-glucanotransferase C-terminal" evidence="5">
    <location>
        <begin position="373"/>
        <end position="426"/>
    </location>
</feature>
<dbReference type="SUPFAM" id="SSF88688">
    <property type="entry name" value="Families 57/38 glycoside transferase middle domain"/>
    <property type="match status" value="1"/>
</dbReference>
<dbReference type="Gene3D" id="3.20.110.20">
    <property type="match status" value="1"/>
</dbReference>
<dbReference type="InterPro" id="IPR028995">
    <property type="entry name" value="Glyco_hydro_57/38_cen_sf"/>
</dbReference>
<feature type="domain" description="Glycoside hydrolase family 57 N-terminal" evidence="3">
    <location>
        <begin position="20"/>
        <end position="264"/>
    </location>
</feature>
<keyword evidence="2" id="KW-0119">Carbohydrate metabolism</keyword>
<dbReference type="EMBL" id="DTBQ01000046">
    <property type="protein sequence ID" value="HGM46441.1"/>
    <property type="molecule type" value="Genomic_DNA"/>
</dbReference>
<evidence type="ECO:0000259" key="5">
    <source>
        <dbReference type="Pfam" id="PF09095"/>
    </source>
</evidence>
<evidence type="ECO:0000256" key="2">
    <source>
        <dbReference type="ARBA" id="ARBA00023277"/>
    </source>
</evidence>
<organism evidence="6">
    <name type="scientific">Thermofilum pendens</name>
    <dbReference type="NCBI Taxonomy" id="2269"/>
    <lineage>
        <taxon>Archaea</taxon>
        <taxon>Thermoproteota</taxon>
        <taxon>Thermoprotei</taxon>
        <taxon>Thermofilales</taxon>
        <taxon>Thermofilaceae</taxon>
        <taxon>Thermofilum</taxon>
    </lineage>
</organism>
<dbReference type="SUPFAM" id="SSF74650">
    <property type="entry name" value="Galactose mutarotase-like"/>
    <property type="match status" value="1"/>
</dbReference>
<sequence length="641" mass="75180">MNRKSLFIFILHFHQPTGQYLSVLDRIQRNSYEMLLNLLEKQRDQKLTLHFSGPLLMYWKRKYPSFLERLRELVKASRFEVLGGTYSESPLPLLPLEDRLEQLKRGKQLVEEVFETRVEGAWLPERVWDPTLPLQLAEAGYRYVVLDDEVGYRSGLSKEEVHRAFLTEYSGRRVGVVFIDATIRYILPWRSHQEVLSYIRSYSSARGEYVLWGSDAEKFGEWWDRTQAEHWLSLFFYYLRTAEDIEVITPSEYLRRFGYAGLAYLGPWSYDKMIEWSGGYFPNFLKKYSESNNMHKRMLYTRSKLERLKAPAEAWEEYYLAQCNDAFWHGLFGGVYIPILRQAVYEHLIRAERIAEEKGEHYLADRLQVRELDIDMDGRGELIVEAPLASAFIKPSDGGTLFELDIKEEGMEFNLVNTMSRYREPYLGDRGPAPDWYRRVSFREHVWRRGTRLDDWIDNTPFVDISDLALASYVVEHVGGEVVLSRVGRVWFDPASPHRLHVVKSFSMEGDGRVLRVKYRWRNLEKRFAEFSLAVELSLSPKLPYDYEAIPSYEIEGATERPATERFASPWARTVTLRSPATRPITVESSKHGEVWASPIYTWTRTEKGLRSHYQGIGVVLNYHVPLDPGESFETEVKVRW</sequence>
<accession>A0A7C4D1R3</accession>
<dbReference type="SUPFAM" id="SSF88713">
    <property type="entry name" value="Glycoside hydrolase/deacetylase"/>
    <property type="match status" value="1"/>
</dbReference>
<dbReference type="Gene3D" id="2.70.98.10">
    <property type="match status" value="1"/>
</dbReference>
<dbReference type="GO" id="GO:0003824">
    <property type="term" value="F:catalytic activity"/>
    <property type="evidence" value="ECO:0007669"/>
    <property type="project" value="InterPro"/>
</dbReference>
<gene>
    <name evidence="6" type="ORF">ENU21_01640</name>
</gene>
<feature type="domain" description="Alpha-amylase/4-alpha-glucanotransferase C-terminal" evidence="5">
    <location>
        <begin position="434"/>
        <end position="631"/>
    </location>
</feature>
<protein>
    <submittedName>
        <fullName evidence="6">DUF1925 domain-containing protein</fullName>
    </submittedName>
</protein>
<name>A0A7C4D1R3_THEPE</name>
<evidence type="ECO:0000259" key="3">
    <source>
        <dbReference type="Pfam" id="PF03065"/>
    </source>
</evidence>
<dbReference type="InterPro" id="IPR052046">
    <property type="entry name" value="GH57_Enzymes"/>
</dbReference>
<dbReference type="InterPro" id="IPR015179">
    <property type="entry name" value="A-amylase/a-glucTrfase_C"/>
</dbReference>
<feature type="domain" description="Alpha-amylase/4-alpha-glucanotransferase central" evidence="4">
    <location>
        <begin position="279"/>
        <end position="354"/>
    </location>
</feature>
<reference evidence="6" key="1">
    <citation type="journal article" date="2020" name="mSystems">
        <title>Genome- and Community-Level Interaction Insights into Carbon Utilization and Element Cycling Functions of Hydrothermarchaeota in Hydrothermal Sediment.</title>
        <authorList>
            <person name="Zhou Z."/>
            <person name="Liu Y."/>
            <person name="Xu W."/>
            <person name="Pan J."/>
            <person name="Luo Z.H."/>
            <person name="Li M."/>
        </authorList>
    </citation>
    <scope>NUCLEOTIDE SEQUENCE</scope>
    <source>
        <strain evidence="6">SpSt-649</strain>
    </source>
</reference>
<dbReference type="GO" id="GO:0030246">
    <property type="term" value="F:carbohydrate binding"/>
    <property type="evidence" value="ECO:0007669"/>
    <property type="project" value="InterPro"/>
</dbReference>
<evidence type="ECO:0000259" key="4">
    <source>
        <dbReference type="Pfam" id="PF09094"/>
    </source>
</evidence>
<comment type="caution">
    <text evidence="6">The sequence shown here is derived from an EMBL/GenBank/DDBJ whole genome shotgun (WGS) entry which is preliminary data.</text>
</comment>
<comment type="similarity">
    <text evidence="1">Belongs to the glycosyl hydrolase 57 family.</text>
</comment>
<dbReference type="InterPro" id="IPR015178">
    <property type="entry name" value="A-amylase/a-glucTrfase_central"/>
</dbReference>
<evidence type="ECO:0000256" key="1">
    <source>
        <dbReference type="ARBA" id="ARBA00006821"/>
    </source>
</evidence>
<dbReference type="InterPro" id="IPR011330">
    <property type="entry name" value="Glyco_hydro/deAcase_b/a-brl"/>
</dbReference>
<dbReference type="Pfam" id="PF09095">
    <property type="entry name" value="AmyA-gluTrfs_C"/>
    <property type="match status" value="2"/>
</dbReference>
<dbReference type="GO" id="GO:0005975">
    <property type="term" value="P:carbohydrate metabolic process"/>
    <property type="evidence" value="ECO:0007669"/>
    <property type="project" value="InterPro"/>
</dbReference>
<dbReference type="Pfam" id="PF03065">
    <property type="entry name" value="Glyco_hydro_57"/>
    <property type="match status" value="1"/>
</dbReference>
<dbReference type="PANTHER" id="PTHR36306">
    <property type="entry name" value="ALPHA-AMYLASE-RELATED-RELATED"/>
    <property type="match status" value="1"/>
</dbReference>
<dbReference type="InterPro" id="IPR014718">
    <property type="entry name" value="GH-type_carb-bd"/>
</dbReference>
<dbReference type="InterPro" id="IPR011013">
    <property type="entry name" value="Gal_mutarotase_sf_dom"/>
</dbReference>
<evidence type="ECO:0000313" key="6">
    <source>
        <dbReference type="EMBL" id="HGM46441.1"/>
    </source>
</evidence>
<dbReference type="AlphaFoldDB" id="A0A7C4D1R3"/>
<dbReference type="Pfam" id="PF09094">
    <property type="entry name" value="AmyA-A_glucT_m"/>
    <property type="match status" value="1"/>
</dbReference>